<name>W9QKF1_9ROSA</name>
<proteinExistence type="predicted"/>
<evidence type="ECO:0000313" key="2">
    <source>
        <dbReference type="Proteomes" id="UP000030645"/>
    </source>
</evidence>
<keyword evidence="2" id="KW-1185">Reference proteome</keyword>
<dbReference type="EMBL" id="KE343711">
    <property type="protein sequence ID" value="EXB39103.1"/>
    <property type="molecule type" value="Genomic_DNA"/>
</dbReference>
<organism evidence="1 2">
    <name type="scientific">Morus notabilis</name>
    <dbReference type="NCBI Taxonomy" id="981085"/>
    <lineage>
        <taxon>Eukaryota</taxon>
        <taxon>Viridiplantae</taxon>
        <taxon>Streptophyta</taxon>
        <taxon>Embryophyta</taxon>
        <taxon>Tracheophyta</taxon>
        <taxon>Spermatophyta</taxon>
        <taxon>Magnoliopsida</taxon>
        <taxon>eudicotyledons</taxon>
        <taxon>Gunneridae</taxon>
        <taxon>Pentapetalae</taxon>
        <taxon>rosids</taxon>
        <taxon>fabids</taxon>
        <taxon>Rosales</taxon>
        <taxon>Moraceae</taxon>
        <taxon>Moreae</taxon>
        <taxon>Morus</taxon>
    </lineage>
</organism>
<dbReference type="Proteomes" id="UP000030645">
    <property type="component" value="Unassembled WGS sequence"/>
</dbReference>
<gene>
    <name evidence="1" type="ORF">L484_016573</name>
</gene>
<dbReference type="AlphaFoldDB" id="W9QKF1"/>
<sequence>MRGGGYNEGPTLYPIFSCEKWENYHISDPMRSGWPSREAEVMSGKEQKSHVLIEAERTGVRDVGRTVVPSREWLLEKDSL</sequence>
<reference evidence="2" key="1">
    <citation type="submission" date="2013-01" db="EMBL/GenBank/DDBJ databases">
        <title>Draft Genome Sequence of a Mulberry Tree, Morus notabilis C.K. Schneid.</title>
        <authorList>
            <person name="He N."/>
            <person name="Zhao S."/>
        </authorList>
    </citation>
    <scope>NUCLEOTIDE SEQUENCE</scope>
</reference>
<evidence type="ECO:0000313" key="1">
    <source>
        <dbReference type="EMBL" id="EXB39103.1"/>
    </source>
</evidence>
<protein>
    <submittedName>
        <fullName evidence="1">Uncharacterized protein</fullName>
    </submittedName>
</protein>
<accession>W9QKF1</accession>